<keyword evidence="1" id="KW-1133">Transmembrane helix</keyword>
<dbReference type="EMBL" id="QNRK01000011">
    <property type="protein sequence ID" value="RBP13801.1"/>
    <property type="molecule type" value="Genomic_DNA"/>
</dbReference>
<name>A0A366FGR2_9HYPH</name>
<dbReference type="Proteomes" id="UP000253529">
    <property type="component" value="Unassembled WGS sequence"/>
</dbReference>
<protein>
    <submittedName>
        <fullName evidence="2">Uncharacterized protein</fullName>
    </submittedName>
</protein>
<evidence type="ECO:0000313" key="2">
    <source>
        <dbReference type="EMBL" id="RBP13801.1"/>
    </source>
</evidence>
<proteinExistence type="predicted"/>
<organism evidence="2 3">
    <name type="scientific">Roseiarcus fermentans</name>
    <dbReference type="NCBI Taxonomy" id="1473586"/>
    <lineage>
        <taxon>Bacteria</taxon>
        <taxon>Pseudomonadati</taxon>
        <taxon>Pseudomonadota</taxon>
        <taxon>Alphaproteobacteria</taxon>
        <taxon>Hyphomicrobiales</taxon>
        <taxon>Roseiarcaceae</taxon>
        <taxon>Roseiarcus</taxon>
    </lineage>
</organism>
<feature type="transmembrane region" description="Helical" evidence="1">
    <location>
        <begin position="67"/>
        <end position="87"/>
    </location>
</feature>
<evidence type="ECO:0000256" key="1">
    <source>
        <dbReference type="SAM" id="Phobius"/>
    </source>
</evidence>
<dbReference type="AlphaFoldDB" id="A0A366FGR2"/>
<keyword evidence="1" id="KW-0472">Membrane</keyword>
<keyword evidence="3" id="KW-1185">Reference proteome</keyword>
<comment type="caution">
    <text evidence="2">The sequence shown here is derived from an EMBL/GenBank/DDBJ whole genome shotgun (WGS) entry which is preliminary data.</text>
</comment>
<reference evidence="2 3" key="1">
    <citation type="submission" date="2018-06" db="EMBL/GenBank/DDBJ databases">
        <title>Genomic Encyclopedia of Type Strains, Phase IV (KMG-IV): sequencing the most valuable type-strain genomes for metagenomic binning, comparative biology and taxonomic classification.</title>
        <authorList>
            <person name="Goeker M."/>
        </authorList>
    </citation>
    <scope>NUCLEOTIDE SEQUENCE [LARGE SCALE GENOMIC DNA]</scope>
    <source>
        <strain evidence="2 3">DSM 24875</strain>
    </source>
</reference>
<accession>A0A366FGR2</accession>
<evidence type="ECO:0000313" key="3">
    <source>
        <dbReference type="Proteomes" id="UP000253529"/>
    </source>
</evidence>
<gene>
    <name evidence="2" type="ORF">DFR50_11163</name>
</gene>
<dbReference type="RefSeq" id="WP_170153171.1">
    <property type="nucleotide sequence ID" value="NZ_QNRK01000011.1"/>
</dbReference>
<keyword evidence="1" id="KW-0812">Transmembrane</keyword>
<feature type="transmembrane region" description="Helical" evidence="1">
    <location>
        <begin position="43"/>
        <end position="61"/>
    </location>
</feature>
<sequence length="99" mass="10157">MILPILPAISPLVAAGVVLSTAATDAAYVMYTSNVAARRRLGAASWSGAWYLLSAVAVISFTSNWVYVVFAAGGSFIGGYIAVSALGRSGARRAVAKFA</sequence>